<dbReference type="EMBL" id="UGHD01000002">
    <property type="protein sequence ID" value="STO57326.1"/>
    <property type="molecule type" value="Genomic_DNA"/>
</dbReference>
<dbReference type="AlphaFoldDB" id="A0A377HMH7"/>
<feature type="transmembrane region" description="Helical" evidence="9">
    <location>
        <begin position="179"/>
        <end position="196"/>
    </location>
</feature>
<evidence type="ECO:0000256" key="6">
    <source>
        <dbReference type="ARBA" id="ARBA00022692"/>
    </source>
</evidence>
<evidence type="ECO:0000256" key="2">
    <source>
        <dbReference type="ARBA" id="ARBA00007783"/>
    </source>
</evidence>
<feature type="domain" description="ABC transmembrane type-2" evidence="10">
    <location>
        <begin position="33"/>
        <end position="254"/>
    </location>
</feature>
<accession>A0A377HMH7</accession>
<dbReference type="GO" id="GO:0140359">
    <property type="term" value="F:ABC-type transporter activity"/>
    <property type="evidence" value="ECO:0007669"/>
    <property type="project" value="InterPro"/>
</dbReference>
<evidence type="ECO:0000256" key="5">
    <source>
        <dbReference type="ARBA" id="ARBA00022519"/>
    </source>
</evidence>
<evidence type="ECO:0000256" key="3">
    <source>
        <dbReference type="ARBA" id="ARBA00022448"/>
    </source>
</evidence>
<proteinExistence type="inferred from homology"/>
<dbReference type="InterPro" id="IPR047817">
    <property type="entry name" value="ABC2_TM_bact-type"/>
</dbReference>
<comment type="similarity">
    <text evidence="2 9">Belongs to the ABC-2 integral membrane protein family.</text>
</comment>
<dbReference type="PRINTS" id="PR00164">
    <property type="entry name" value="ABC2TRNSPORT"/>
</dbReference>
<keyword evidence="7 9" id="KW-1133">Transmembrane helix</keyword>
<dbReference type="PROSITE" id="PS51012">
    <property type="entry name" value="ABC_TM2"/>
    <property type="match status" value="1"/>
</dbReference>
<evidence type="ECO:0000259" key="10">
    <source>
        <dbReference type="PROSITE" id="PS51012"/>
    </source>
</evidence>
<evidence type="ECO:0000256" key="9">
    <source>
        <dbReference type="RuleBase" id="RU361157"/>
    </source>
</evidence>
<dbReference type="RefSeq" id="WP_115659691.1">
    <property type="nucleotide sequence ID" value="NZ_JACGMI010000006.1"/>
</dbReference>
<feature type="transmembrane region" description="Helical" evidence="9">
    <location>
        <begin position="235"/>
        <end position="255"/>
    </location>
</feature>
<keyword evidence="6 9" id="KW-0812">Transmembrane</keyword>
<gene>
    <name evidence="11" type="primary">kpsM</name>
    <name evidence="11" type="ORF">NCTC11645_01712</name>
</gene>
<dbReference type="GO" id="GO:0043190">
    <property type="term" value="C:ATP-binding cassette (ABC) transporter complex"/>
    <property type="evidence" value="ECO:0007669"/>
    <property type="project" value="InterPro"/>
</dbReference>
<dbReference type="GO" id="GO:0015920">
    <property type="term" value="P:lipopolysaccharide transport"/>
    <property type="evidence" value="ECO:0007669"/>
    <property type="project" value="TreeGrafter"/>
</dbReference>
<sequence>MATVLKRNTFEVWRDVIFALFIREIRIGFNDKFGLSWAIINPVSFIFALSFLRSQMSGGDVHTIPTFVFMFYGILFIQLFLSLMEKTAASLKKSKALFAFRQVQPISAYLAAALFEVIVKVVVVAVVFVLMYLMQIEINIDHPLELIIIFFLLSVVAFSVGLLFSICEEFIKEITRIRMMLTRPLFFISGVFFSLQDFSKEVWPYLSWNPILQAIELARGAAYSSYAYGGVSMQYLFSVTITLLFIAMAVYTICWKKVISR</sequence>
<dbReference type="PANTHER" id="PTHR30413">
    <property type="entry name" value="INNER MEMBRANE TRANSPORT PERMEASE"/>
    <property type="match status" value="1"/>
</dbReference>
<dbReference type="Pfam" id="PF01061">
    <property type="entry name" value="ABC2_membrane"/>
    <property type="match status" value="1"/>
</dbReference>
<dbReference type="InterPro" id="IPR000412">
    <property type="entry name" value="ABC_2_transport"/>
</dbReference>
<keyword evidence="4 9" id="KW-1003">Cell membrane</keyword>
<dbReference type="STRING" id="673.AL542_17470"/>
<reference evidence="11 12" key="1">
    <citation type="submission" date="2018-06" db="EMBL/GenBank/DDBJ databases">
        <authorList>
            <consortium name="Pathogen Informatics"/>
            <person name="Doyle S."/>
        </authorList>
    </citation>
    <scope>NUCLEOTIDE SEQUENCE [LARGE SCALE GENOMIC DNA]</scope>
    <source>
        <strain evidence="11 12">NCTC11645</strain>
    </source>
</reference>
<feature type="transmembrane region" description="Helical" evidence="9">
    <location>
        <begin position="106"/>
        <end position="134"/>
    </location>
</feature>
<evidence type="ECO:0000256" key="8">
    <source>
        <dbReference type="ARBA" id="ARBA00023136"/>
    </source>
</evidence>
<feature type="transmembrane region" description="Helical" evidence="9">
    <location>
        <begin position="146"/>
        <end position="167"/>
    </location>
</feature>
<keyword evidence="8 9" id="KW-0472">Membrane</keyword>
<comment type="subcellular location">
    <subcellularLocation>
        <location evidence="1 9">Cell inner membrane</location>
        <topology evidence="1 9">Multi-pass membrane protein</topology>
    </subcellularLocation>
</comment>
<evidence type="ECO:0000256" key="4">
    <source>
        <dbReference type="ARBA" id="ARBA00022475"/>
    </source>
</evidence>
<evidence type="ECO:0000313" key="11">
    <source>
        <dbReference type="EMBL" id="STO57326.1"/>
    </source>
</evidence>
<keyword evidence="3 9" id="KW-0813">Transport</keyword>
<protein>
    <recommendedName>
        <fullName evidence="9">Transport permease protein</fullName>
    </recommendedName>
</protein>
<dbReference type="InterPro" id="IPR013525">
    <property type="entry name" value="ABC2_TM"/>
</dbReference>
<feature type="transmembrane region" description="Helical" evidence="9">
    <location>
        <begin position="64"/>
        <end position="85"/>
    </location>
</feature>
<dbReference type="PANTHER" id="PTHR30413:SF8">
    <property type="entry name" value="TRANSPORT PERMEASE PROTEIN"/>
    <property type="match status" value="1"/>
</dbReference>
<evidence type="ECO:0000256" key="1">
    <source>
        <dbReference type="ARBA" id="ARBA00004429"/>
    </source>
</evidence>
<evidence type="ECO:0000256" key="7">
    <source>
        <dbReference type="ARBA" id="ARBA00022989"/>
    </source>
</evidence>
<feature type="transmembrane region" description="Helical" evidence="9">
    <location>
        <begin position="33"/>
        <end position="52"/>
    </location>
</feature>
<keyword evidence="5" id="KW-0997">Cell inner membrane</keyword>
<evidence type="ECO:0000313" key="12">
    <source>
        <dbReference type="Proteomes" id="UP000254512"/>
    </source>
</evidence>
<dbReference type="Proteomes" id="UP000254512">
    <property type="component" value="Unassembled WGS sequence"/>
</dbReference>
<organism evidence="11 12">
    <name type="scientific">Grimontia hollisae</name>
    <name type="common">Vibrio hollisae</name>
    <dbReference type="NCBI Taxonomy" id="673"/>
    <lineage>
        <taxon>Bacteria</taxon>
        <taxon>Pseudomonadati</taxon>
        <taxon>Pseudomonadota</taxon>
        <taxon>Gammaproteobacteria</taxon>
        <taxon>Vibrionales</taxon>
        <taxon>Vibrionaceae</taxon>
        <taxon>Grimontia</taxon>
    </lineage>
</organism>
<name>A0A377HMH7_GRIHO</name>